<evidence type="ECO:0000313" key="7">
    <source>
        <dbReference type="EMBL" id="GGH65597.1"/>
    </source>
</evidence>
<accession>A0A917IW62</accession>
<sequence length="317" mass="34916">MTKGKVVITDYGFKNIDNEMRVLQTAGYEVVTAQCKTEQEVIQAAAGANALLVQWAPVSPEVINSLDQCKIIVRYGIGVDNINLPAAAQKNIPVCNVPQYCIDEVADHTLALALSLCRQLTATRQQMETQWKITPPYPMEALRYRMFVTAGFGRIAREVMARARGFKFKLAAYDPYVSAEQMEQLGVTKLTLEEALTQADVLSLHLPLMEDTKHLINENTLRRMKRNAIVVNTSRGGLIDNYALATALEQGLIAGAGLDVFEAEPLPAEHPLRNSPNAALTSHTAWYSEASVPALQQLAAEEVLRGLKGQDLLNRVN</sequence>
<dbReference type="PROSITE" id="PS00671">
    <property type="entry name" value="D_2_HYDROXYACID_DH_3"/>
    <property type="match status" value="1"/>
</dbReference>
<dbReference type="CDD" id="cd05299">
    <property type="entry name" value="CtBP_dh"/>
    <property type="match status" value="1"/>
</dbReference>
<dbReference type="Gene3D" id="3.40.50.720">
    <property type="entry name" value="NAD(P)-binding Rossmann-like Domain"/>
    <property type="match status" value="2"/>
</dbReference>
<dbReference type="PROSITE" id="PS00670">
    <property type="entry name" value="D_2_HYDROXYACID_DH_2"/>
    <property type="match status" value="1"/>
</dbReference>
<dbReference type="Pfam" id="PF00389">
    <property type="entry name" value="2-Hacid_dh"/>
    <property type="match status" value="1"/>
</dbReference>
<name>A0A917IW62_9BACT</name>
<dbReference type="GO" id="GO:0016616">
    <property type="term" value="F:oxidoreductase activity, acting on the CH-OH group of donors, NAD or NADP as acceptor"/>
    <property type="evidence" value="ECO:0007669"/>
    <property type="project" value="InterPro"/>
</dbReference>
<dbReference type="PANTHER" id="PTHR42789">
    <property type="entry name" value="D-ISOMER SPECIFIC 2-HYDROXYACID DEHYDROGENASE FAMILY PROTEIN (AFU_ORTHOLOGUE AFUA_6G10090)"/>
    <property type="match status" value="1"/>
</dbReference>
<dbReference type="InterPro" id="IPR050857">
    <property type="entry name" value="D-2-hydroxyacid_DH"/>
</dbReference>
<evidence type="ECO:0000256" key="3">
    <source>
        <dbReference type="ARBA" id="ARBA00023027"/>
    </source>
</evidence>
<dbReference type="RefSeq" id="WP_188951785.1">
    <property type="nucleotide sequence ID" value="NZ_BMIB01000002.1"/>
</dbReference>
<reference evidence="7" key="2">
    <citation type="submission" date="2020-09" db="EMBL/GenBank/DDBJ databases">
        <authorList>
            <person name="Sun Q."/>
            <person name="Zhou Y."/>
        </authorList>
    </citation>
    <scope>NUCLEOTIDE SEQUENCE</scope>
    <source>
        <strain evidence="7">CGMCC 1.15290</strain>
    </source>
</reference>
<keyword evidence="8" id="KW-1185">Reference proteome</keyword>
<dbReference type="Pfam" id="PF02826">
    <property type="entry name" value="2-Hacid_dh_C"/>
    <property type="match status" value="1"/>
</dbReference>
<feature type="domain" description="D-isomer specific 2-hydroxyacid dehydrogenase catalytic" evidence="5">
    <location>
        <begin position="16"/>
        <end position="317"/>
    </location>
</feature>
<dbReference type="InterPro" id="IPR043322">
    <property type="entry name" value="CtBP"/>
</dbReference>
<dbReference type="SUPFAM" id="SSF51735">
    <property type="entry name" value="NAD(P)-binding Rossmann-fold domains"/>
    <property type="match status" value="1"/>
</dbReference>
<dbReference type="InterPro" id="IPR036291">
    <property type="entry name" value="NAD(P)-bd_dom_sf"/>
</dbReference>
<dbReference type="AlphaFoldDB" id="A0A917IW62"/>
<evidence type="ECO:0000256" key="4">
    <source>
        <dbReference type="RuleBase" id="RU003719"/>
    </source>
</evidence>
<comment type="caution">
    <text evidence="7">The sequence shown here is derived from an EMBL/GenBank/DDBJ whole genome shotgun (WGS) entry which is preliminary data.</text>
</comment>
<dbReference type="InterPro" id="IPR029753">
    <property type="entry name" value="D-isomer_DH_CS"/>
</dbReference>
<proteinExistence type="inferred from homology"/>
<dbReference type="GO" id="GO:0051287">
    <property type="term" value="F:NAD binding"/>
    <property type="evidence" value="ECO:0007669"/>
    <property type="project" value="InterPro"/>
</dbReference>
<evidence type="ECO:0000256" key="1">
    <source>
        <dbReference type="ARBA" id="ARBA00005854"/>
    </source>
</evidence>
<evidence type="ECO:0000313" key="8">
    <source>
        <dbReference type="Proteomes" id="UP000627292"/>
    </source>
</evidence>
<dbReference type="PANTHER" id="PTHR42789:SF1">
    <property type="entry name" value="D-ISOMER SPECIFIC 2-HYDROXYACID DEHYDROGENASE FAMILY PROTEIN (AFU_ORTHOLOGUE AFUA_6G10090)"/>
    <property type="match status" value="1"/>
</dbReference>
<evidence type="ECO:0000256" key="2">
    <source>
        <dbReference type="ARBA" id="ARBA00023002"/>
    </source>
</evidence>
<evidence type="ECO:0000259" key="5">
    <source>
        <dbReference type="Pfam" id="PF00389"/>
    </source>
</evidence>
<dbReference type="Proteomes" id="UP000627292">
    <property type="component" value="Unassembled WGS sequence"/>
</dbReference>
<protein>
    <submittedName>
        <fullName evidence="7">D-isomer specific 2-hydroxyacid dehydrogenase family protein</fullName>
    </submittedName>
</protein>
<keyword evidence="3" id="KW-0520">NAD</keyword>
<evidence type="ECO:0000259" key="6">
    <source>
        <dbReference type="Pfam" id="PF02826"/>
    </source>
</evidence>
<comment type="similarity">
    <text evidence="1 4">Belongs to the D-isomer specific 2-hydroxyacid dehydrogenase family.</text>
</comment>
<dbReference type="GO" id="GO:0003714">
    <property type="term" value="F:transcription corepressor activity"/>
    <property type="evidence" value="ECO:0007669"/>
    <property type="project" value="InterPro"/>
</dbReference>
<dbReference type="InterPro" id="IPR006140">
    <property type="entry name" value="D-isomer_DH_NAD-bd"/>
</dbReference>
<dbReference type="SUPFAM" id="SSF52283">
    <property type="entry name" value="Formate/glycerate dehydrogenase catalytic domain-like"/>
    <property type="match status" value="1"/>
</dbReference>
<dbReference type="EMBL" id="BMIB01000002">
    <property type="protein sequence ID" value="GGH65597.1"/>
    <property type="molecule type" value="Genomic_DNA"/>
</dbReference>
<keyword evidence="2 4" id="KW-0560">Oxidoreductase</keyword>
<feature type="domain" description="D-isomer specific 2-hydroxyacid dehydrogenase NAD-binding" evidence="6">
    <location>
        <begin position="110"/>
        <end position="285"/>
    </location>
</feature>
<reference evidence="7" key="1">
    <citation type="journal article" date="2014" name="Int. J. Syst. Evol. Microbiol.">
        <title>Complete genome sequence of Corynebacterium casei LMG S-19264T (=DSM 44701T), isolated from a smear-ripened cheese.</title>
        <authorList>
            <consortium name="US DOE Joint Genome Institute (JGI-PGF)"/>
            <person name="Walter F."/>
            <person name="Albersmeier A."/>
            <person name="Kalinowski J."/>
            <person name="Ruckert C."/>
        </authorList>
    </citation>
    <scope>NUCLEOTIDE SEQUENCE</scope>
    <source>
        <strain evidence="7">CGMCC 1.15290</strain>
    </source>
</reference>
<organism evidence="7 8">
    <name type="scientific">Filimonas zeae</name>
    <dbReference type="NCBI Taxonomy" id="1737353"/>
    <lineage>
        <taxon>Bacteria</taxon>
        <taxon>Pseudomonadati</taxon>
        <taxon>Bacteroidota</taxon>
        <taxon>Chitinophagia</taxon>
        <taxon>Chitinophagales</taxon>
        <taxon>Chitinophagaceae</taxon>
        <taxon>Filimonas</taxon>
    </lineage>
</organism>
<gene>
    <name evidence="7" type="ORF">GCM10011379_18890</name>
</gene>
<dbReference type="InterPro" id="IPR006139">
    <property type="entry name" value="D-isomer_2_OHA_DH_cat_dom"/>
</dbReference>